<dbReference type="InterPro" id="IPR043129">
    <property type="entry name" value="ATPase_NBD"/>
</dbReference>
<organism evidence="12 13">
    <name type="scientific">Bacteroides fragilis str. 3988T(B)14</name>
    <dbReference type="NCBI Taxonomy" id="1339315"/>
    <lineage>
        <taxon>Bacteria</taxon>
        <taxon>Pseudomonadati</taxon>
        <taxon>Bacteroidota</taxon>
        <taxon>Bacteroidia</taxon>
        <taxon>Bacteroidales</taxon>
        <taxon>Bacteroidaceae</taxon>
        <taxon>Bacteroides</taxon>
    </lineage>
</organism>
<dbReference type="PROSITE" id="PS51748">
    <property type="entry name" value="HEXOKINASE_2"/>
    <property type="match status" value="1"/>
</dbReference>
<comment type="pathway">
    <text evidence="2">Carbohydrate metabolism.</text>
</comment>
<name>A0A015UIK8_BACFG</name>
<evidence type="ECO:0000256" key="1">
    <source>
        <dbReference type="ARBA" id="ARBA00004921"/>
    </source>
</evidence>
<accession>A0A015UIK8</accession>
<comment type="pathway">
    <text evidence="1">Carbohydrate degradation.</text>
</comment>
<comment type="similarity">
    <text evidence="3">Belongs to the hexokinase family.</text>
</comment>
<comment type="catalytic activity">
    <reaction evidence="9">
        <text>D-fructose + ATP = D-fructose 6-phosphate + ADP + H(+)</text>
        <dbReference type="Rhea" id="RHEA:16125"/>
        <dbReference type="ChEBI" id="CHEBI:15378"/>
        <dbReference type="ChEBI" id="CHEBI:30616"/>
        <dbReference type="ChEBI" id="CHEBI:37721"/>
        <dbReference type="ChEBI" id="CHEBI:61527"/>
        <dbReference type="ChEBI" id="CHEBI:456216"/>
        <dbReference type="EC" id="2.7.1.1"/>
    </reaction>
    <physiologicalReaction direction="left-to-right" evidence="9">
        <dbReference type="Rhea" id="RHEA:16126"/>
    </physiologicalReaction>
</comment>
<dbReference type="GO" id="GO:0008865">
    <property type="term" value="F:fructokinase activity"/>
    <property type="evidence" value="ECO:0007669"/>
    <property type="project" value="TreeGrafter"/>
</dbReference>
<proteinExistence type="inferred from homology"/>
<comment type="caution">
    <text evidence="12">The sequence shown here is derived from an EMBL/GenBank/DDBJ whole genome shotgun (WGS) entry which is preliminary data.</text>
</comment>
<dbReference type="GO" id="GO:0006006">
    <property type="term" value="P:glucose metabolic process"/>
    <property type="evidence" value="ECO:0007669"/>
    <property type="project" value="TreeGrafter"/>
</dbReference>
<dbReference type="Gene3D" id="3.30.420.40">
    <property type="match status" value="1"/>
</dbReference>
<reference evidence="12 13" key="1">
    <citation type="submission" date="2014-02" db="EMBL/GenBank/DDBJ databases">
        <authorList>
            <person name="Sears C."/>
            <person name="Carroll K."/>
            <person name="Sack B.R."/>
            <person name="Qadri F."/>
            <person name="Myers L.L."/>
            <person name="Chung G.-T."/>
            <person name="Escheverria P."/>
            <person name="Fraser C.M."/>
            <person name="Sadzewicz L."/>
            <person name="Shefchek K.A."/>
            <person name="Tallon L."/>
            <person name="Das S.P."/>
            <person name="Daugherty S."/>
            <person name="Mongodin E.F."/>
        </authorList>
    </citation>
    <scope>NUCLEOTIDE SEQUENCE [LARGE SCALE GENOMIC DNA]</scope>
    <source>
        <strain evidence="13">3988T(B)14</strain>
    </source>
</reference>
<evidence type="ECO:0000256" key="7">
    <source>
        <dbReference type="ARBA" id="ARBA00022840"/>
    </source>
</evidence>
<evidence type="ECO:0000256" key="8">
    <source>
        <dbReference type="ARBA" id="ARBA00023152"/>
    </source>
</evidence>
<evidence type="ECO:0000313" key="13">
    <source>
        <dbReference type="Proteomes" id="UP000020529"/>
    </source>
</evidence>
<dbReference type="AlphaFoldDB" id="A0A015UIK8"/>
<keyword evidence="5" id="KW-0547">Nucleotide-binding</keyword>
<feature type="domain" description="Hexokinase C-terminal" evidence="11">
    <location>
        <begin position="303"/>
        <end position="401"/>
    </location>
</feature>
<dbReference type="PANTHER" id="PTHR19443">
    <property type="entry name" value="HEXOKINASE"/>
    <property type="match status" value="1"/>
</dbReference>
<keyword evidence="6 12" id="KW-0418">Kinase</keyword>
<dbReference type="InterPro" id="IPR001312">
    <property type="entry name" value="Hexokinase"/>
</dbReference>
<keyword evidence="4" id="KW-0808">Transferase</keyword>
<feature type="domain" description="Hexokinase N-terminal" evidence="10">
    <location>
        <begin position="5"/>
        <end position="185"/>
    </location>
</feature>
<dbReference type="InterPro" id="IPR022672">
    <property type="entry name" value="Hexokinase_N"/>
</dbReference>
<gene>
    <name evidence="12" type="ORF">M124_2442</name>
</gene>
<evidence type="ECO:0000313" key="12">
    <source>
        <dbReference type="EMBL" id="EXY73748.1"/>
    </source>
</evidence>
<dbReference type="PATRIC" id="fig|1339315.3.peg.3151"/>
<dbReference type="Gene3D" id="3.40.367.20">
    <property type="match status" value="2"/>
</dbReference>
<evidence type="ECO:0000256" key="6">
    <source>
        <dbReference type="ARBA" id="ARBA00022777"/>
    </source>
</evidence>
<evidence type="ECO:0000256" key="4">
    <source>
        <dbReference type="ARBA" id="ARBA00022679"/>
    </source>
</evidence>
<evidence type="ECO:0000259" key="11">
    <source>
        <dbReference type="Pfam" id="PF03727"/>
    </source>
</evidence>
<protein>
    <submittedName>
        <fullName evidence="12">Hexokinase family protein</fullName>
    </submittedName>
</protein>
<dbReference type="GO" id="GO:0005536">
    <property type="term" value="F:D-glucose binding"/>
    <property type="evidence" value="ECO:0007669"/>
    <property type="project" value="InterPro"/>
</dbReference>
<dbReference type="GO" id="GO:0006096">
    <property type="term" value="P:glycolytic process"/>
    <property type="evidence" value="ECO:0007669"/>
    <property type="project" value="UniProtKB-UniPathway"/>
</dbReference>
<dbReference type="GO" id="GO:0005829">
    <property type="term" value="C:cytosol"/>
    <property type="evidence" value="ECO:0007669"/>
    <property type="project" value="TreeGrafter"/>
</dbReference>
<dbReference type="GO" id="GO:0004340">
    <property type="term" value="F:glucokinase activity"/>
    <property type="evidence" value="ECO:0007669"/>
    <property type="project" value="TreeGrafter"/>
</dbReference>
<keyword evidence="8" id="KW-0324">Glycolysis</keyword>
<dbReference type="Pfam" id="PF03727">
    <property type="entry name" value="Hexokinase_2"/>
    <property type="match status" value="2"/>
</dbReference>
<dbReference type="RefSeq" id="WP_022347930.1">
    <property type="nucleotide sequence ID" value="NZ_JGCY01000343.1"/>
</dbReference>
<evidence type="ECO:0000256" key="9">
    <source>
        <dbReference type="ARBA" id="ARBA00047905"/>
    </source>
</evidence>
<dbReference type="Proteomes" id="UP000020529">
    <property type="component" value="Unassembled WGS sequence"/>
</dbReference>
<evidence type="ECO:0000256" key="3">
    <source>
        <dbReference type="ARBA" id="ARBA00009225"/>
    </source>
</evidence>
<dbReference type="UniPathway" id="UPA00109">
    <property type="reaction ID" value="UER00180"/>
</dbReference>
<dbReference type="PANTHER" id="PTHR19443:SF16">
    <property type="entry name" value="HEXOKINASE TYPE 1-RELATED"/>
    <property type="match status" value="1"/>
</dbReference>
<evidence type="ECO:0000259" key="10">
    <source>
        <dbReference type="Pfam" id="PF00349"/>
    </source>
</evidence>
<dbReference type="CDD" id="cd24000">
    <property type="entry name" value="ASKHA_NBD_HK"/>
    <property type="match status" value="1"/>
</dbReference>
<evidence type="ECO:0000256" key="5">
    <source>
        <dbReference type="ARBA" id="ARBA00022741"/>
    </source>
</evidence>
<feature type="domain" description="Hexokinase C-terminal" evidence="11">
    <location>
        <begin position="196"/>
        <end position="276"/>
    </location>
</feature>
<dbReference type="EMBL" id="JGCY01000343">
    <property type="protein sequence ID" value="EXY73748.1"/>
    <property type="molecule type" value="Genomic_DNA"/>
</dbReference>
<keyword evidence="7" id="KW-0067">ATP-binding</keyword>
<evidence type="ECO:0000256" key="2">
    <source>
        <dbReference type="ARBA" id="ARBA00005007"/>
    </source>
</evidence>
<dbReference type="GO" id="GO:0001678">
    <property type="term" value="P:intracellular glucose homeostasis"/>
    <property type="evidence" value="ECO:0007669"/>
    <property type="project" value="InterPro"/>
</dbReference>
<dbReference type="SUPFAM" id="SSF53067">
    <property type="entry name" value="Actin-like ATPase domain"/>
    <property type="match status" value="2"/>
</dbReference>
<sequence length="402" mass="45201">MEKNIFKLDNEQLKGIAHAFREKVEEGLNKNNAEIQCIPTFILPKATDVKGKALVLDLGGTNYRVAIVDFSTEKPIIYPNNGWKKDMSIMKSPGYIREELFKELADLIVEIKREEEMPIGYCFSYPTESIPGGDARLLRWTKGVDIREMVGQFVGKPLLDYLNEKNKIRFTGVKVLNDTIASLFAGLTDKSYDAYIGLIVGTGTNMATFIPSDKITKLDPECHVQGLIPVNLESGNFYPPFLTAVDDTVDATSDSLGKQRFEKAVSGMYLGDILKAAFPLEEFEERFDARKLTAIMNYPDIHKDIYVQVAHWIYNRSAQLVAASLAGLIALLKSYNRDIHRVCLIAEGSLFWSESRKDKNYNILVMEKLQELLRELELEDVEVHINSMDNANLIGTGIAALS</sequence>
<dbReference type="Pfam" id="PF00349">
    <property type="entry name" value="Hexokinase_1"/>
    <property type="match status" value="1"/>
</dbReference>
<dbReference type="GO" id="GO:0005524">
    <property type="term" value="F:ATP binding"/>
    <property type="evidence" value="ECO:0007669"/>
    <property type="project" value="UniProtKB-KW"/>
</dbReference>
<dbReference type="PRINTS" id="PR00475">
    <property type="entry name" value="HEXOKINASE"/>
</dbReference>
<dbReference type="InterPro" id="IPR022673">
    <property type="entry name" value="Hexokinase_C"/>
</dbReference>